<feature type="domain" description="3-hydroxyacyl-CoA dehydrogenase C-terminal" evidence="10">
    <location>
        <begin position="258"/>
        <end position="358"/>
    </location>
</feature>
<evidence type="ECO:0000256" key="4">
    <source>
        <dbReference type="ARBA" id="ARBA00013000"/>
    </source>
</evidence>
<comment type="pathway">
    <text evidence="2">Lipid metabolism; fatty acid beta-oxidation.</text>
</comment>
<proteinExistence type="inferred from homology"/>
<dbReference type="AlphaFoldDB" id="A0A427YLG8"/>
<evidence type="ECO:0000256" key="7">
    <source>
        <dbReference type="ARBA" id="ARBA00023128"/>
    </source>
</evidence>
<dbReference type="Proteomes" id="UP000279259">
    <property type="component" value="Unassembled WGS sequence"/>
</dbReference>
<dbReference type="PANTHER" id="PTHR43561">
    <property type="match status" value="1"/>
</dbReference>
<dbReference type="SUPFAM" id="SSF48179">
    <property type="entry name" value="6-phosphogluconate dehydrogenase C-terminal domain-like"/>
    <property type="match status" value="1"/>
</dbReference>
<dbReference type="STRING" id="1890683.A0A427YLG8"/>
<dbReference type="Pfam" id="PF02737">
    <property type="entry name" value="3HCDH_N"/>
    <property type="match status" value="1"/>
</dbReference>
<keyword evidence="5" id="KW-0560">Oxidoreductase</keyword>
<feature type="domain" description="3-hydroxyacyl-CoA dehydrogenase NAD binding" evidence="11">
    <location>
        <begin position="73"/>
        <end position="256"/>
    </location>
</feature>
<comment type="subcellular location">
    <subcellularLocation>
        <location evidence="1">Mitochondrion matrix</location>
    </subcellularLocation>
</comment>
<keyword evidence="6" id="KW-0520">NAD</keyword>
<sequence>MIPRPASLLSPLRCRSMTSHSASALPAHHAGASFTAANRLSTIQRHMSASASASASASGSSSTTGAAGGVKRLTVFGAGLMGAGIAQVGAQNGLKIVLSDVTDQALQNGLNIITKSLSRVAKKAQPDDIEGFTKTVMSNIETTTDAAKAVEEADLVVEAIIESLKVKRDLFGFLDTKAKDSCIFATNTSSLSVTEIAEACGNERQARFAGLHFFNPVPAMKLVEIIRTPQTSDETYNALREVTLKMGKAPVTCKDTPGFIVNRLLVPYMLEAIRMVERGDATPEDVDQAMELGAGYPMGPFKLLDFVGLDTTSYIASGWREKAEQGVISKELVEPIPMMEEMVKSGRLGRKSGKGFYEVSGVHGATETAWQRDGETTSGHLTKGRSDENAADRATGKGTRVLGYGRTVRATTVSTASESEARSGWKRGLGEGASTVGLDCREGRRIMHA</sequence>
<evidence type="ECO:0000256" key="1">
    <source>
        <dbReference type="ARBA" id="ARBA00004305"/>
    </source>
</evidence>
<evidence type="ECO:0000259" key="11">
    <source>
        <dbReference type="Pfam" id="PF02737"/>
    </source>
</evidence>
<gene>
    <name evidence="12" type="ORF">EHS25_009286</name>
</gene>
<dbReference type="InterPro" id="IPR036291">
    <property type="entry name" value="NAD(P)-bd_dom_sf"/>
</dbReference>
<comment type="similarity">
    <text evidence="3">Belongs to the 3-hydroxyacyl-CoA dehydrogenase family.</text>
</comment>
<keyword evidence="13" id="KW-1185">Reference proteome</keyword>
<dbReference type="GO" id="GO:0005759">
    <property type="term" value="C:mitochondrial matrix"/>
    <property type="evidence" value="ECO:0007669"/>
    <property type="project" value="UniProtKB-SubCell"/>
</dbReference>
<evidence type="ECO:0000313" key="12">
    <source>
        <dbReference type="EMBL" id="RSH91916.1"/>
    </source>
</evidence>
<dbReference type="InterPro" id="IPR008927">
    <property type="entry name" value="6-PGluconate_DH-like_C_sf"/>
</dbReference>
<dbReference type="PANTHER" id="PTHR43561:SF3">
    <property type="entry name" value="HYDROXYACYL-COENZYME A DEHYDROGENASE, MITOCHONDRIAL"/>
    <property type="match status" value="1"/>
</dbReference>
<name>A0A427YLG8_9TREE</name>
<evidence type="ECO:0000256" key="8">
    <source>
        <dbReference type="ARBA" id="ARBA00049556"/>
    </source>
</evidence>
<dbReference type="Gene3D" id="3.40.50.720">
    <property type="entry name" value="NAD(P)-binding Rossmann-like Domain"/>
    <property type="match status" value="1"/>
</dbReference>
<evidence type="ECO:0000313" key="13">
    <source>
        <dbReference type="Proteomes" id="UP000279259"/>
    </source>
</evidence>
<dbReference type="EMBL" id="RSCD01000007">
    <property type="protein sequence ID" value="RSH91916.1"/>
    <property type="molecule type" value="Genomic_DNA"/>
</dbReference>
<dbReference type="OrthoDB" id="5958943at2759"/>
<dbReference type="InterPro" id="IPR006176">
    <property type="entry name" value="3-OHacyl-CoA_DH_NAD-bd"/>
</dbReference>
<dbReference type="PROSITE" id="PS00067">
    <property type="entry name" value="3HCDH"/>
    <property type="match status" value="1"/>
</dbReference>
<evidence type="ECO:0000256" key="9">
    <source>
        <dbReference type="SAM" id="MobiDB-lite"/>
    </source>
</evidence>
<feature type="region of interest" description="Disordered" evidence="9">
    <location>
        <begin position="371"/>
        <end position="398"/>
    </location>
</feature>
<dbReference type="InterPro" id="IPR006108">
    <property type="entry name" value="3HC_DH_C"/>
</dbReference>
<evidence type="ECO:0000256" key="2">
    <source>
        <dbReference type="ARBA" id="ARBA00005005"/>
    </source>
</evidence>
<dbReference type="GO" id="GO:0006635">
    <property type="term" value="P:fatty acid beta-oxidation"/>
    <property type="evidence" value="ECO:0007669"/>
    <property type="project" value="TreeGrafter"/>
</dbReference>
<evidence type="ECO:0000256" key="6">
    <source>
        <dbReference type="ARBA" id="ARBA00023027"/>
    </source>
</evidence>
<comment type="caution">
    <text evidence="12">The sequence shown here is derived from an EMBL/GenBank/DDBJ whole genome shotgun (WGS) entry which is preliminary data.</text>
</comment>
<evidence type="ECO:0000256" key="3">
    <source>
        <dbReference type="ARBA" id="ARBA00009463"/>
    </source>
</evidence>
<dbReference type="FunFam" id="3.40.50.720:FF:000009">
    <property type="entry name" value="Fatty oxidation complex, alpha subunit"/>
    <property type="match status" value="1"/>
</dbReference>
<dbReference type="InterPro" id="IPR006180">
    <property type="entry name" value="3-OHacyl-CoA_DH_CS"/>
</dbReference>
<reference evidence="12 13" key="1">
    <citation type="submission" date="2018-11" db="EMBL/GenBank/DDBJ databases">
        <title>Genome sequence of Saitozyma podzolica DSM 27192.</title>
        <authorList>
            <person name="Aliyu H."/>
            <person name="Gorte O."/>
            <person name="Ochsenreither K."/>
        </authorList>
    </citation>
    <scope>NUCLEOTIDE SEQUENCE [LARGE SCALE GENOMIC DNA]</scope>
    <source>
        <strain evidence="12 13">DSM 27192</strain>
    </source>
</reference>
<dbReference type="Gene3D" id="1.10.1040.10">
    <property type="entry name" value="N-(1-d-carboxylethyl)-l-norvaline Dehydrogenase, domain 2"/>
    <property type="match status" value="1"/>
</dbReference>
<dbReference type="SUPFAM" id="SSF51735">
    <property type="entry name" value="NAD(P)-binding Rossmann-fold domains"/>
    <property type="match status" value="1"/>
</dbReference>
<keyword evidence="7" id="KW-0496">Mitochondrion</keyword>
<comment type="catalytic activity">
    <reaction evidence="8">
        <text>a (3S)-3-hydroxyacyl-CoA + NAD(+) = a 3-oxoacyl-CoA + NADH + H(+)</text>
        <dbReference type="Rhea" id="RHEA:22432"/>
        <dbReference type="ChEBI" id="CHEBI:15378"/>
        <dbReference type="ChEBI" id="CHEBI:57318"/>
        <dbReference type="ChEBI" id="CHEBI:57540"/>
        <dbReference type="ChEBI" id="CHEBI:57945"/>
        <dbReference type="ChEBI" id="CHEBI:90726"/>
        <dbReference type="EC" id="1.1.1.35"/>
    </reaction>
</comment>
<dbReference type="GO" id="GO:0070403">
    <property type="term" value="F:NAD+ binding"/>
    <property type="evidence" value="ECO:0007669"/>
    <property type="project" value="InterPro"/>
</dbReference>
<accession>A0A427YLG8</accession>
<organism evidence="12 13">
    <name type="scientific">Saitozyma podzolica</name>
    <dbReference type="NCBI Taxonomy" id="1890683"/>
    <lineage>
        <taxon>Eukaryota</taxon>
        <taxon>Fungi</taxon>
        <taxon>Dikarya</taxon>
        <taxon>Basidiomycota</taxon>
        <taxon>Agaricomycotina</taxon>
        <taxon>Tremellomycetes</taxon>
        <taxon>Tremellales</taxon>
        <taxon>Trimorphomycetaceae</taxon>
        <taxon>Saitozyma</taxon>
    </lineage>
</organism>
<dbReference type="EC" id="1.1.1.35" evidence="4"/>
<dbReference type="Pfam" id="PF00725">
    <property type="entry name" value="3HCDH"/>
    <property type="match status" value="1"/>
</dbReference>
<dbReference type="GO" id="GO:0003857">
    <property type="term" value="F:(3S)-3-hydroxyacyl-CoA dehydrogenase (NAD+) activity"/>
    <property type="evidence" value="ECO:0007669"/>
    <property type="project" value="UniProtKB-EC"/>
</dbReference>
<evidence type="ECO:0000259" key="10">
    <source>
        <dbReference type="Pfam" id="PF00725"/>
    </source>
</evidence>
<feature type="compositionally biased region" description="Basic and acidic residues" evidence="9">
    <location>
        <begin position="384"/>
        <end position="395"/>
    </location>
</feature>
<protein>
    <recommendedName>
        <fullName evidence="4">3-hydroxyacyl-CoA dehydrogenase</fullName>
        <ecNumber evidence="4">1.1.1.35</ecNumber>
    </recommendedName>
</protein>
<evidence type="ECO:0000256" key="5">
    <source>
        <dbReference type="ARBA" id="ARBA00023002"/>
    </source>
</evidence>
<dbReference type="InterPro" id="IPR052242">
    <property type="entry name" value="Mito_3-hydroxyacyl-CoA_DH"/>
</dbReference>
<dbReference type="InterPro" id="IPR013328">
    <property type="entry name" value="6PGD_dom2"/>
</dbReference>